<evidence type="ECO:0000256" key="9">
    <source>
        <dbReference type="ARBA" id="ARBA00023264"/>
    </source>
</evidence>
<keyword evidence="9" id="KW-1208">Phospholipid metabolism</keyword>
<evidence type="ECO:0000256" key="1">
    <source>
        <dbReference type="ARBA" id="ARBA00022475"/>
    </source>
</evidence>
<keyword evidence="2" id="KW-0444">Lipid biosynthesis</keyword>
<evidence type="ECO:0000256" key="6">
    <source>
        <dbReference type="ARBA" id="ARBA00023098"/>
    </source>
</evidence>
<reference evidence="11" key="2">
    <citation type="journal article" date="2021" name="PeerJ">
        <title>Extensive microbial diversity within the chicken gut microbiome revealed by metagenomics and culture.</title>
        <authorList>
            <person name="Gilroy R."/>
            <person name="Ravi A."/>
            <person name="Getino M."/>
            <person name="Pursley I."/>
            <person name="Horton D.L."/>
            <person name="Alikhan N.F."/>
            <person name="Baker D."/>
            <person name="Gharbi K."/>
            <person name="Hall N."/>
            <person name="Watson M."/>
            <person name="Adriaenssens E.M."/>
            <person name="Foster-Nyarko E."/>
            <person name="Jarju S."/>
            <person name="Secka A."/>
            <person name="Antonio M."/>
            <person name="Oren A."/>
            <person name="Chaudhuri R.R."/>
            <person name="La Ragione R."/>
            <person name="Hildebrand F."/>
            <person name="Pallen M.J."/>
        </authorList>
    </citation>
    <scope>NUCLEOTIDE SEQUENCE</scope>
    <source>
        <strain evidence="11">ChiGjej2B2-12916</strain>
    </source>
</reference>
<dbReference type="SMART" id="SM01207">
    <property type="entry name" value="G3P_acyltransf"/>
    <property type="match status" value="1"/>
</dbReference>
<evidence type="ECO:0000313" key="12">
    <source>
        <dbReference type="Proteomes" id="UP000886879"/>
    </source>
</evidence>
<dbReference type="InterPro" id="IPR003811">
    <property type="entry name" value="G3P_acylTferase_PlsY"/>
</dbReference>
<evidence type="ECO:0000256" key="4">
    <source>
        <dbReference type="ARBA" id="ARBA00022692"/>
    </source>
</evidence>
<name>A0A9D1CFV3_9FIRM</name>
<organism evidence="11 12">
    <name type="scientific">Candidatus Enterenecus faecium</name>
    <dbReference type="NCBI Taxonomy" id="2840780"/>
    <lineage>
        <taxon>Bacteria</taxon>
        <taxon>Bacillati</taxon>
        <taxon>Bacillota</taxon>
        <taxon>Clostridia</taxon>
        <taxon>Eubacteriales</taxon>
        <taxon>Candidatus Enterenecus</taxon>
    </lineage>
</organism>
<dbReference type="AlphaFoldDB" id="A0A9D1CFV3"/>
<keyword evidence="1" id="KW-1003">Cell membrane</keyword>
<evidence type="ECO:0000313" key="11">
    <source>
        <dbReference type="EMBL" id="HIQ60005.1"/>
    </source>
</evidence>
<keyword evidence="8" id="KW-0594">Phospholipid biosynthesis</keyword>
<keyword evidence="6" id="KW-0443">Lipid metabolism</keyword>
<protein>
    <submittedName>
        <fullName evidence="11">Glycerol-3-phosphate acyltransferase</fullName>
    </submittedName>
</protein>
<keyword evidence="3" id="KW-0808">Transferase</keyword>
<keyword evidence="5 10" id="KW-1133">Transmembrane helix</keyword>
<keyword evidence="4 10" id="KW-0812">Transmembrane</keyword>
<dbReference type="EMBL" id="DVFO01000002">
    <property type="protein sequence ID" value="HIQ60005.1"/>
    <property type="molecule type" value="Genomic_DNA"/>
</dbReference>
<gene>
    <name evidence="11" type="ORF">IAD31_00165</name>
</gene>
<keyword evidence="7 10" id="KW-0472">Membrane</keyword>
<keyword evidence="11" id="KW-0012">Acyltransferase</keyword>
<feature type="transmembrane region" description="Helical" evidence="10">
    <location>
        <begin position="42"/>
        <end position="67"/>
    </location>
</feature>
<accession>A0A9D1CFV3</accession>
<dbReference type="Proteomes" id="UP000886879">
    <property type="component" value="Unassembled WGS sequence"/>
</dbReference>
<dbReference type="Pfam" id="PF02660">
    <property type="entry name" value="G3P_acyltransf"/>
    <property type="match status" value="1"/>
</dbReference>
<evidence type="ECO:0000256" key="10">
    <source>
        <dbReference type="SAM" id="Phobius"/>
    </source>
</evidence>
<evidence type="ECO:0000256" key="7">
    <source>
        <dbReference type="ARBA" id="ARBA00023136"/>
    </source>
</evidence>
<feature type="transmembrane region" description="Helical" evidence="10">
    <location>
        <begin position="101"/>
        <end position="126"/>
    </location>
</feature>
<feature type="transmembrane region" description="Helical" evidence="10">
    <location>
        <begin position="161"/>
        <end position="178"/>
    </location>
</feature>
<evidence type="ECO:0000256" key="2">
    <source>
        <dbReference type="ARBA" id="ARBA00022516"/>
    </source>
</evidence>
<dbReference type="GO" id="GO:0005886">
    <property type="term" value="C:plasma membrane"/>
    <property type="evidence" value="ECO:0007669"/>
    <property type="project" value="InterPro"/>
</dbReference>
<evidence type="ECO:0000256" key="5">
    <source>
        <dbReference type="ARBA" id="ARBA00022989"/>
    </source>
</evidence>
<comment type="caution">
    <text evidence="11">The sequence shown here is derived from an EMBL/GenBank/DDBJ whole genome shotgun (WGS) entry which is preliminary data.</text>
</comment>
<reference evidence="11" key="1">
    <citation type="submission" date="2020-10" db="EMBL/GenBank/DDBJ databases">
        <authorList>
            <person name="Gilroy R."/>
        </authorList>
    </citation>
    <scope>NUCLEOTIDE SEQUENCE</scope>
    <source>
        <strain evidence="11">ChiGjej2B2-12916</strain>
    </source>
</reference>
<sequence>MVGYLSGSVLYAQIFARLFHKPDLIERSNDHNPGTANAFQYGGFWCGVLTLVCDLLKGFIPVFVFLAGPKPDPIACALVLAAPVIGHAFPVFYRFQGGKGIAVTFGCLLGFLPIWQPVATLAMYFILFSVVLQISPHFYRTLVAYLCSLVHMIFIVKIPAIWMGFLVISGVVLLRLHMSKEQREQIEVKWVWTR</sequence>
<feature type="transmembrane region" description="Helical" evidence="10">
    <location>
        <begin position="74"/>
        <end position="95"/>
    </location>
</feature>
<proteinExistence type="predicted"/>
<dbReference type="PANTHER" id="PTHR30309:SF1">
    <property type="entry name" value="GLYCEROL-3-PHOSPHATE ACYLTRANSFERASE 1"/>
    <property type="match status" value="1"/>
</dbReference>
<evidence type="ECO:0000256" key="3">
    <source>
        <dbReference type="ARBA" id="ARBA00022679"/>
    </source>
</evidence>
<dbReference type="GO" id="GO:0008654">
    <property type="term" value="P:phospholipid biosynthetic process"/>
    <property type="evidence" value="ECO:0007669"/>
    <property type="project" value="UniProtKB-KW"/>
</dbReference>
<dbReference type="GO" id="GO:0043772">
    <property type="term" value="F:acyl-phosphate glycerol-3-phosphate acyltransferase activity"/>
    <property type="evidence" value="ECO:0007669"/>
    <property type="project" value="InterPro"/>
</dbReference>
<evidence type="ECO:0000256" key="8">
    <source>
        <dbReference type="ARBA" id="ARBA00023209"/>
    </source>
</evidence>
<dbReference type="PANTHER" id="PTHR30309">
    <property type="entry name" value="INNER MEMBRANE PROTEIN YGIH"/>
    <property type="match status" value="1"/>
</dbReference>